<proteinExistence type="inferred from homology"/>
<comment type="similarity">
    <text evidence="1">Belongs to the DnaX/STICHEL family.</text>
</comment>
<keyword evidence="1" id="KW-0239">DNA-directed DNA polymerase</keyword>
<dbReference type="InterPro" id="IPR012763">
    <property type="entry name" value="DNA_pol_III_sug/sutau_N"/>
</dbReference>
<dbReference type="Pfam" id="PF13177">
    <property type="entry name" value="DNA_pol3_delta2"/>
    <property type="match status" value="1"/>
</dbReference>
<dbReference type="SUPFAM" id="SSF52540">
    <property type="entry name" value="P-loop containing nucleoside triphosphate hydrolases"/>
    <property type="match status" value="1"/>
</dbReference>
<dbReference type="GO" id="GO:0005524">
    <property type="term" value="F:ATP binding"/>
    <property type="evidence" value="ECO:0007669"/>
    <property type="project" value="UniProtKB-KW"/>
</dbReference>
<comment type="subunit">
    <text evidence="1">DNA polymerase III contains a core (composed of alpha, epsilon and theta chains) that associates with a tau subunit. This core dimerizes to form the POLIII' complex. PolIII' associates with the gamma complex (composed of gamma, delta, delta', psi and chi chains) and with the beta chain to form the complete DNA polymerase III complex.</text>
</comment>
<dbReference type="PANTHER" id="PTHR11669">
    <property type="entry name" value="REPLICATION FACTOR C / DNA POLYMERASE III GAMMA-TAU SUBUNIT"/>
    <property type="match status" value="1"/>
</dbReference>
<dbReference type="GO" id="GO:0006261">
    <property type="term" value="P:DNA-templated DNA replication"/>
    <property type="evidence" value="ECO:0007669"/>
    <property type="project" value="TreeGrafter"/>
</dbReference>
<gene>
    <name evidence="1 2" type="primary">dnaX</name>
    <name evidence="2" type="ORF">JSR06_00340</name>
</gene>
<sequence>MGNLFLYNKYKPNRLCDFVGQNHISKIVKYFISTKNIPCNYIFYGPKGTGKTSYSRIFFKQVNCNELLHNSSNINCFCNSKELPSIDFFEIDAASNRKLSDISKLMSRRFYIPIKHSYRMFCIDEAHMLSKFSFNYLLKVIENENSNFIIILISTEFDKIPETIKSRCLCLRFNKIKPKYIYKRLKYISEKENLNIRNKYIKLISYSSDGSLRDSLVSLDMLSAFKVKNLDTDSVLSILNLPPKKILKILVNLILLGDVKKVKKITKYIVKSNYCYFDMLLEINNIITSINIRYINTNGGVNYLLSKLRNSLIRELKYFNYYNHEAINFIYITYKLSCYSFTFRKRRSFFIS</sequence>
<keyword evidence="1" id="KW-0235">DNA replication</keyword>
<dbReference type="InterPro" id="IPR050238">
    <property type="entry name" value="DNA_Rep/Repair_Clamp_Loader"/>
</dbReference>
<accession>A0A974X7B7</accession>
<evidence type="ECO:0000256" key="1">
    <source>
        <dbReference type="RuleBase" id="RU364063"/>
    </source>
</evidence>
<dbReference type="Gene3D" id="3.40.50.300">
    <property type="entry name" value="P-loop containing nucleotide triphosphate hydrolases"/>
    <property type="match status" value="1"/>
</dbReference>
<keyword evidence="1 2" id="KW-0548">Nucleotidyltransferase</keyword>
<dbReference type="PANTHER" id="PTHR11669:SF0">
    <property type="entry name" value="PROTEIN STICHEL-LIKE 2"/>
    <property type="match status" value="1"/>
</dbReference>
<dbReference type="InterPro" id="IPR027417">
    <property type="entry name" value="P-loop_NTPase"/>
</dbReference>
<reference evidence="2" key="2">
    <citation type="submission" date="2021-03" db="EMBL/GenBank/DDBJ databases">
        <title>Alternative transmission patterns in independently acquired nutritional co-symbionts of Dictyopharidae planthoppers.</title>
        <authorList>
            <person name="Michalik A."/>
            <person name="Lukasik P."/>
        </authorList>
    </citation>
    <scope>NUCLEOTIDE SEQUENCE</scope>
    <source>
        <strain evidence="2">RANSCY</strain>
    </source>
</reference>
<dbReference type="EC" id="2.7.7.7" evidence="1"/>
<keyword evidence="1" id="KW-0547">Nucleotide-binding</keyword>
<dbReference type="Proteomes" id="UP000663347">
    <property type="component" value="Chromosome"/>
</dbReference>
<evidence type="ECO:0000313" key="3">
    <source>
        <dbReference type="Proteomes" id="UP000663347"/>
    </source>
</evidence>
<comment type="function">
    <text evidence="1">DNA polymerase III is a complex, multichain enzyme responsible for most of the replicative synthesis in bacteria. This DNA polymerase also exhibits 3' to 5' exonuclease activity.</text>
</comment>
<keyword evidence="1" id="KW-0067">ATP-binding</keyword>
<dbReference type="AlphaFoldDB" id="A0A974X7B7"/>
<evidence type="ECO:0000313" key="2">
    <source>
        <dbReference type="EMBL" id="QSW37905.1"/>
    </source>
</evidence>
<dbReference type="NCBIfam" id="TIGR02397">
    <property type="entry name" value="dnaX_nterm"/>
    <property type="match status" value="1"/>
</dbReference>
<reference evidence="2" key="1">
    <citation type="submission" date="2021-02" db="EMBL/GenBank/DDBJ databases">
        <authorList>
            <person name="Franco D."/>
        </authorList>
    </citation>
    <scope>NUCLEOTIDE SEQUENCE</scope>
    <source>
        <strain evidence="2">RANSCY</strain>
    </source>
</reference>
<comment type="catalytic activity">
    <reaction evidence="1">
        <text>DNA(n) + a 2'-deoxyribonucleoside 5'-triphosphate = DNA(n+1) + diphosphate</text>
        <dbReference type="Rhea" id="RHEA:22508"/>
        <dbReference type="Rhea" id="RHEA-COMP:17339"/>
        <dbReference type="Rhea" id="RHEA-COMP:17340"/>
        <dbReference type="ChEBI" id="CHEBI:33019"/>
        <dbReference type="ChEBI" id="CHEBI:61560"/>
        <dbReference type="ChEBI" id="CHEBI:173112"/>
        <dbReference type="EC" id="2.7.7.7"/>
    </reaction>
</comment>
<dbReference type="Gene3D" id="1.10.8.60">
    <property type="match status" value="1"/>
</dbReference>
<dbReference type="GO" id="GO:0009360">
    <property type="term" value="C:DNA polymerase III complex"/>
    <property type="evidence" value="ECO:0007669"/>
    <property type="project" value="InterPro"/>
</dbReference>
<dbReference type="GO" id="GO:0003887">
    <property type="term" value="F:DNA-directed DNA polymerase activity"/>
    <property type="evidence" value="ECO:0007669"/>
    <property type="project" value="UniProtKB-KW"/>
</dbReference>
<organism evidence="2 3">
    <name type="scientific">Candidatus Vidania fulgoroideorum</name>
    <dbReference type="NCBI Taxonomy" id="881286"/>
    <lineage>
        <taxon>Bacteria</taxon>
        <taxon>Pseudomonadati</taxon>
        <taxon>Pseudomonadota</taxon>
        <taxon>Betaproteobacteria</taxon>
        <taxon>Candidatus Vidania</taxon>
    </lineage>
</organism>
<name>A0A974X7B7_9PROT</name>
<keyword evidence="1 2" id="KW-0808">Transferase</keyword>
<protein>
    <recommendedName>
        <fullName evidence="1">DNA polymerase III subunit gamma/tau</fullName>
        <ecNumber evidence="1">2.7.7.7</ecNumber>
    </recommendedName>
</protein>
<dbReference type="EMBL" id="CP071412">
    <property type="protein sequence ID" value="QSW37905.1"/>
    <property type="molecule type" value="Genomic_DNA"/>
</dbReference>